<proteinExistence type="predicted"/>
<dbReference type="GO" id="GO:0016757">
    <property type="term" value="F:glycosyltransferase activity"/>
    <property type="evidence" value="ECO:0007669"/>
    <property type="project" value="UniProtKB-KW"/>
</dbReference>
<organism evidence="8">
    <name type="scientific">Candidatus Kentrum sp. TC</name>
    <dbReference type="NCBI Taxonomy" id="2126339"/>
    <lineage>
        <taxon>Bacteria</taxon>
        <taxon>Pseudomonadati</taxon>
        <taxon>Pseudomonadota</taxon>
        <taxon>Gammaproteobacteria</taxon>
        <taxon>Candidatus Kentrum</taxon>
    </lineage>
</organism>
<keyword evidence="4 8" id="KW-0808">Transferase</keyword>
<keyword evidence="2" id="KW-1003">Cell membrane</keyword>
<feature type="domain" description="Glycosyltransferase 2-like" evidence="6">
    <location>
        <begin position="39"/>
        <end position="177"/>
    </location>
</feature>
<keyword evidence="5" id="KW-0472">Membrane</keyword>
<dbReference type="PANTHER" id="PTHR43646:SF2">
    <property type="entry name" value="GLYCOSYLTRANSFERASE 2-LIKE DOMAIN-CONTAINING PROTEIN"/>
    <property type="match status" value="1"/>
</dbReference>
<evidence type="ECO:0000313" key="7">
    <source>
        <dbReference type="EMBL" id="VFK44842.1"/>
    </source>
</evidence>
<evidence type="ECO:0000256" key="5">
    <source>
        <dbReference type="ARBA" id="ARBA00023136"/>
    </source>
</evidence>
<evidence type="ECO:0000256" key="2">
    <source>
        <dbReference type="ARBA" id="ARBA00022475"/>
    </source>
</evidence>
<accession>A0A450Z006</accession>
<dbReference type="AlphaFoldDB" id="A0A450Z006"/>
<sequence>MKGTSSSPESSQINGYLRKHQLFPTRIMAPARSDLELVVVIPCYNEPKLESVFDCLWRCARPACSIEVIVVLNASSADDPSVHAQNRRTLATAQRWIAETAVRGDDSLRFHVLDFPDLPSRHAGAGLARRIGMDEAVARFAAAGNPEGVIACLDADCRCDDNYLTALVDHFRDHPKSPGCSLYFEHPLDLARAPAIRAAIVSYELHLRYYVHGLRVAGSPYAHHTVGSSMAVRTRIYEQQGGMNRRKGGEDFYFLQKIMALGSFTDLRETRVLPSPRISNRAPFGTGRAIGDSIGQGGARYTYAPEIFRDLEELLSRVGGLHAMGKTDSDLAVDPTVMNFKAANSLATKLPEYVSAFLRTRRFEERLAEIRRNAASTMAFEKRFHRWFNAFSTLKFIHFATEHQYPKVPVEQAARVLLRSGFEKGAWTRSDRGYLEQQEDLLLRYRAIDRGKGSE</sequence>
<dbReference type="EMBL" id="CAADFT010000077">
    <property type="protein sequence ID" value="VFK47123.1"/>
    <property type="molecule type" value="Genomic_DNA"/>
</dbReference>
<dbReference type="Gene3D" id="3.90.550.10">
    <property type="entry name" value="Spore Coat Polysaccharide Biosynthesis Protein SpsA, Chain A"/>
    <property type="match status" value="1"/>
</dbReference>
<dbReference type="GO" id="GO:0005886">
    <property type="term" value="C:plasma membrane"/>
    <property type="evidence" value="ECO:0007669"/>
    <property type="project" value="UniProtKB-SubCell"/>
</dbReference>
<evidence type="ECO:0000256" key="1">
    <source>
        <dbReference type="ARBA" id="ARBA00004236"/>
    </source>
</evidence>
<comment type="subcellular location">
    <subcellularLocation>
        <location evidence="1">Cell membrane</location>
    </subcellularLocation>
</comment>
<dbReference type="SUPFAM" id="SSF53448">
    <property type="entry name" value="Nucleotide-diphospho-sugar transferases"/>
    <property type="match status" value="1"/>
</dbReference>
<evidence type="ECO:0000313" key="8">
    <source>
        <dbReference type="EMBL" id="VFK47123.1"/>
    </source>
</evidence>
<evidence type="ECO:0000256" key="4">
    <source>
        <dbReference type="ARBA" id="ARBA00022679"/>
    </source>
</evidence>
<keyword evidence="3" id="KW-0328">Glycosyltransferase</keyword>
<evidence type="ECO:0000256" key="3">
    <source>
        <dbReference type="ARBA" id="ARBA00022676"/>
    </source>
</evidence>
<dbReference type="InterPro" id="IPR001173">
    <property type="entry name" value="Glyco_trans_2-like"/>
</dbReference>
<name>A0A450Z006_9GAMM</name>
<dbReference type="PANTHER" id="PTHR43646">
    <property type="entry name" value="GLYCOSYLTRANSFERASE"/>
    <property type="match status" value="1"/>
</dbReference>
<reference evidence="8" key="1">
    <citation type="submission" date="2019-02" db="EMBL/GenBank/DDBJ databases">
        <authorList>
            <person name="Gruber-Vodicka R. H."/>
            <person name="Seah K. B. B."/>
        </authorList>
    </citation>
    <scope>NUCLEOTIDE SEQUENCE</scope>
    <source>
        <strain evidence="7">BECK_BZ123</strain>
        <strain evidence="8">BECK_BZ125</strain>
    </source>
</reference>
<dbReference type="InterPro" id="IPR029044">
    <property type="entry name" value="Nucleotide-diphossugar_trans"/>
</dbReference>
<evidence type="ECO:0000259" key="6">
    <source>
        <dbReference type="Pfam" id="PF00535"/>
    </source>
</evidence>
<protein>
    <submittedName>
        <fullName evidence="8">Glycosyl transferase family 2</fullName>
    </submittedName>
</protein>
<dbReference type="CDD" id="cd00761">
    <property type="entry name" value="Glyco_tranf_GTA_type"/>
    <property type="match status" value="1"/>
</dbReference>
<dbReference type="EMBL" id="CAADFS010000022">
    <property type="protein sequence ID" value="VFK44842.1"/>
    <property type="molecule type" value="Genomic_DNA"/>
</dbReference>
<dbReference type="Pfam" id="PF00535">
    <property type="entry name" value="Glycos_transf_2"/>
    <property type="match status" value="1"/>
</dbReference>
<gene>
    <name evidence="7" type="ORF">BECKTC1821D_GA0114238_10225</name>
    <name evidence="8" type="ORF">BECKTC1821E_GA0114239_10775</name>
</gene>